<evidence type="ECO:0000259" key="1">
    <source>
        <dbReference type="Pfam" id="PF01464"/>
    </source>
</evidence>
<organism evidence="2 3">
    <name type="scientific">Streptomyces litchfieldiae</name>
    <dbReference type="NCBI Taxonomy" id="3075543"/>
    <lineage>
        <taxon>Bacteria</taxon>
        <taxon>Bacillati</taxon>
        <taxon>Actinomycetota</taxon>
        <taxon>Actinomycetes</taxon>
        <taxon>Kitasatosporales</taxon>
        <taxon>Streptomycetaceae</taxon>
        <taxon>Streptomyces</taxon>
    </lineage>
</organism>
<evidence type="ECO:0000313" key="3">
    <source>
        <dbReference type="Proteomes" id="UP001183246"/>
    </source>
</evidence>
<feature type="domain" description="Transglycosylase SLT" evidence="1">
    <location>
        <begin position="57"/>
        <end position="156"/>
    </location>
</feature>
<reference evidence="3" key="1">
    <citation type="submission" date="2023-07" db="EMBL/GenBank/DDBJ databases">
        <title>30 novel species of actinomycetes from the DSMZ collection.</title>
        <authorList>
            <person name="Nouioui I."/>
        </authorList>
    </citation>
    <scope>NUCLEOTIDE SEQUENCE [LARGE SCALE GENOMIC DNA]</scope>
    <source>
        <strain evidence="3">DSM 44938</strain>
    </source>
</reference>
<dbReference type="SUPFAM" id="SSF53955">
    <property type="entry name" value="Lysozyme-like"/>
    <property type="match status" value="1"/>
</dbReference>
<dbReference type="InterPro" id="IPR008258">
    <property type="entry name" value="Transglycosylase_SLT_dom_1"/>
</dbReference>
<dbReference type="InterPro" id="IPR023346">
    <property type="entry name" value="Lysozyme-like_dom_sf"/>
</dbReference>
<sequence>MEKLGCLGVPLVALAALALIVFGAGGPGAAASSPRLAEDASVPDAYRALVIAAVEHCDEISAPLLAAQIDAESDWDPQAVSPQGAKGLAQFTDDTWNGWGRDADDNGRPSPFDPADAIDAQARYMCHLVDELADLPSDPVVNALAAYNAGPDAVRSFAGLPPFTETRDYVRTVKALFPRYQAAFRSTAHAADCDFTLTRPNPRTCQEAIDAARREARSGSLVWHRRCLAFVAQAYGWGASGEATAAVAWDRALASGTAHPHGTDPPAGALLFYDNGDDAGHVALHLGDGQVATNDIATPGRIDIVPLNDLTGGRWRLTYLGWTPPVFLHASEGTSDVG</sequence>
<dbReference type="PANTHER" id="PTHR37423:SF2">
    <property type="entry name" value="MEMBRANE-BOUND LYTIC MUREIN TRANSGLYCOSYLASE C"/>
    <property type="match status" value="1"/>
</dbReference>
<dbReference type="Proteomes" id="UP001183246">
    <property type="component" value="Unassembled WGS sequence"/>
</dbReference>
<dbReference type="RefSeq" id="WP_311703851.1">
    <property type="nucleotide sequence ID" value="NZ_JAVREL010000004.1"/>
</dbReference>
<dbReference type="Pfam" id="PF01464">
    <property type="entry name" value="SLT"/>
    <property type="match status" value="1"/>
</dbReference>
<dbReference type="EMBL" id="JAVREL010000004">
    <property type="protein sequence ID" value="MDT0342707.1"/>
    <property type="molecule type" value="Genomic_DNA"/>
</dbReference>
<proteinExistence type="predicted"/>
<dbReference type="Gene3D" id="1.10.530.10">
    <property type="match status" value="1"/>
</dbReference>
<keyword evidence="3" id="KW-1185">Reference proteome</keyword>
<gene>
    <name evidence="2" type="ORF">RM590_08735</name>
</gene>
<protein>
    <submittedName>
        <fullName evidence="2">Transglycosylase SLT domain-containing protein</fullName>
    </submittedName>
</protein>
<dbReference type="PANTHER" id="PTHR37423">
    <property type="entry name" value="SOLUBLE LYTIC MUREIN TRANSGLYCOSYLASE-RELATED"/>
    <property type="match status" value="1"/>
</dbReference>
<evidence type="ECO:0000313" key="2">
    <source>
        <dbReference type="EMBL" id="MDT0342707.1"/>
    </source>
</evidence>
<name>A0ABU2MM73_9ACTN</name>
<comment type="caution">
    <text evidence="2">The sequence shown here is derived from an EMBL/GenBank/DDBJ whole genome shotgun (WGS) entry which is preliminary data.</text>
</comment>
<accession>A0ABU2MM73</accession>
<dbReference type="CDD" id="cd13399">
    <property type="entry name" value="Slt35-like"/>
    <property type="match status" value="1"/>
</dbReference>